<sequence length="184" mass="20997">MMAAEEVRLRKAGVTFLNEEIYKKFPGRSFDSVKSHRRMLAYHRLVQELMLKSGELTTIPDPGNAEIHLPEEEVPPQTSDSNPESRPSEPRRDTRQEVSDELARLTLKQPRGGFQGARLWEIAKRCIRGEGVGRPLNDYIRDNFYRDSPARLPNDKRPDPPPMNFEVARGPLKGTNMPGFKTLS</sequence>
<feature type="compositionally biased region" description="Polar residues" evidence="1">
    <location>
        <begin position="76"/>
        <end position="85"/>
    </location>
</feature>
<protein>
    <submittedName>
        <fullName evidence="2">Uncharacterized protein</fullName>
    </submittedName>
</protein>
<organism evidence="2 3">
    <name type="scientific">Haemaphysalis longicornis</name>
    <name type="common">Bush tick</name>
    <dbReference type="NCBI Taxonomy" id="44386"/>
    <lineage>
        <taxon>Eukaryota</taxon>
        <taxon>Metazoa</taxon>
        <taxon>Ecdysozoa</taxon>
        <taxon>Arthropoda</taxon>
        <taxon>Chelicerata</taxon>
        <taxon>Arachnida</taxon>
        <taxon>Acari</taxon>
        <taxon>Parasitiformes</taxon>
        <taxon>Ixodida</taxon>
        <taxon>Ixodoidea</taxon>
        <taxon>Ixodidae</taxon>
        <taxon>Haemaphysalinae</taxon>
        <taxon>Haemaphysalis</taxon>
    </lineage>
</organism>
<name>A0A9J6FBI3_HAELO</name>
<evidence type="ECO:0000256" key="1">
    <source>
        <dbReference type="SAM" id="MobiDB-lite"/>
    </source>
</evidence>
<comment type="caution">
    <text evidence="2">The sequence shown here is derived from an EMBL/GenBank/DDBJ whole genome shotgun (WGS) entry which is preliminary data.</text>
</comment>
<evidence type="ECO:0000313" key="2">
    <source>
        <dbReference type="EMBL" id="KAH9360155.1"/>
    </source>
</evidence>
<feature type="region of interest" description="Disordered" evidence="1">
    <location>
        <begin position="146"/>
        <end position="184"/>
    </location>
</feature>
<feature type="compositionally biased region" description="Basic and acidic residues" evidence="1">
    <location>
        <begin position="146"/>
        <end position="159"/>
    </location>
</feature>
<gene>
    <name evidence="2" type="ORF">HPB48_011464</name>
</gene>
<accession>A0A9J6FBI3</accession>
<dbReference type="Proteomes" id="UP000821853">
    <property type="component" value="Chromosome 1"/>
</dbReference>
<dbReference type="EMBL" id="JABSTR010000001">
    <property type="protein sequence ID" value="KAH9360155.1"/>
    <property type="molecule type" value="Genomic_DNA"/>
</dbReference>
<dbReference type="OrthoDB" id="10654534at2759"/>
<dbReference type="AlphaFoldDB" id="A0A9J6FBI3"/>
<feature type="region of interest" description="Disordered" evidence="1">
    <location>
        <begin position="56"/>
        <end position="99"/>
    </location>
</feature>
<evidence type="ECO:0000313" key="3">
    <source>
        <dbReference type="Proteomes" id="UP000821853"/>
    </source>
</evidence>
<reference evidence="2 3" key="1">
    <citation type="journal article" date="2020" name="Cell">
        <title>Large-Scale Comparative Analyses of Tick Genomes Elucidate Their Genetic Diversity and Vector Capacities.</title>
        <authorList>
            <consortium name="Tick Genome and Microbiome Consortium (TIGMIC)"/>
            <person name="Jia N."/>
            <person name="Wang J."/>
            <person name="Shi W."/>
            <person name="Du L."/>
            <person name="Sun Y."/>
            <person name="Zhan W."/>
            <person name="Jiang J.F."/>
            <person name="Wang Q."/>
            <person name="Zhang B."/>
            <person name="Ji P."/>
            <person name="Bell-Sakyi L."/>
            <person name="Cui X.M."/>
            <person name="Yuan T.T."/>
            <person name="Jiang B.G."/>
            <person name="Yang W.F."/>
            <person name="Lam T.T."/>
            <person name="Chang Q.C."/>
            <person name="Ding S.J."/>
            <person name="Wang X.J."/>
            <person name="Zhu J.G."/>
            <person name="Ruan X.D."/>
            <person name="Zhao L."/>
            <person name="Wei J.T."/>
            <person name="Ye R.Z."/>
            <person name="Que T.C."/>
            <person name="Du C.H."/>
            <person name="Zhou Y.H."/>
            <person name="Cheng J.X."/>
            <person name="Dai P.F."/>
            <person name="Guo W.B."/>
            <person name="Han X.H."/>
            <person name="Huang E.J."/>
            <person name="Li L.F."/>
            <person name="Wei W."/>
            <person name="Gao Y.C."/>
            <person name="Liu J.Z."/>
            <person name="Shao H.Z."/>
            <person name="Wang X."/>
            <person name="Wang C.C."/>
            <person name="Yang T.C."/>
            <person name="Huo Q.B."/>
            <person name="Li W."/>
            <person name="Chen H.Y."/>
            <person name="Chen S.E."/>
            <person name="Zhou L.G."/>
            <person name="Ni X.B."/>
            <person name="Tian J.H."/>
            <person name="Sheng Y."/>
            <person name="Liu T."/>
            <person name="Pan Y.S."/>
            <person name="Xia L.Y."/>
            <person name="Li J."/>
            <person name="Zhao F."/>
            <person name="Cao W.C."/>
        </authorList>
    </citation>
    <scope>NUCLEOTIDE SEQUENCE [LARGE SCALE GENOMIC DNA]</scope>
    <source>
        <strain evidence="2">HaeL-2018</strain>
    </source>
</reference>
<dbReference type="VEuPathDB" id="VectorBase:HLOH_058922"/>
<proteinExistence type="predicted"/>
<feature type="compositionally biased region" description="Basic and acidic residues" evidence="1">
    <location>
        <begin position="86"/>
        <end position="99"/>
    </location>
</feature>
<keyword evidence="3" id="KW-1185">Reference proteome</keyword>